<dbReference type="GO" id="GO:0000105">
    <property type="term" value="P:L-histidine biosynthetic process"/>
    <property type="evidence" value="ECO:0007669"/>
    <property type="project" value="TreeGrafter"/>
</dbReference>
<dbReference type="SUPFAM" id="SSF56655">
    <property type="entry name" value="Carbohydrate phosphatase"/>
    <property type="match status" value="1"/>
</dbReference>
<dbReference type="PROSITE" id="PS00629">
    <property type="entry name" value="IMP_1"/>
    <property type="match status" value="1"/>
</dbReference>
<accession>A0A377QAM8</accession>
<evidence type="ECO:0000313" key="8">
    <source>
        <dbReference type="EMBL" id="TCU89551.1"/>
    </source>
</evidence>
<feature type="binding site" evidence="6">
    <location>
        <position position="87"/>
    </location>
    <ligand>
        <name>Mg(2+)</name>
        <dbReference type="ChEBI" id="CHEBI:18420"/>
        <label>1</label>
        <note>catalytic</note>
    </ligand>
</feature>
<dbReference type="EMBL" id="SMBT01000002">
    <property type="protein sequence ID" value="TCU89551.1"/>
    <property type="molecule type" value="Genomic_DNA"/>
</dbReference>
<keyword evidence="5 6" id="KW-0460">Magnesium</keyword>
<dbReference type="RefSeq" id="WP_115228262.1">
    <property type="nucleotide sequence ID" value="NZ_CAWOLO010000002.1"/>
</dbReference>
<dbReference type="EMBL" id="UGHR01000001">
    <property type="protein sequence ID" value="STQ90921.1"/>
    <property type="molecule type" value="Genomic_DNA"/>
</dbReference>
<dbReference type="PANTHER" id="PTHR43200">
    <property type="entry name" value="PHOSPHATASE"/>
    <property type="match status" value="1"/>
</dbReference>
<evidence type="ECO:0000313" key="10">
    <source>
        <dbReference type="Proteomes" id="UP000295794"/>
    </source>
</evidence>
<dbReference type="GO" id="GO:0004401">
    <property type="term" value="F:histidinol-phosphatase activity"/>
    <property type="evidence" value="ECO:0007669"/>
    <property type="project" value="UniProtKB-EC"/>
</dbReference>
<sequence>MVLPDEIIALAHQLADVSAAVIRPYFRSPLAIDDKNDHSPVTIADKEAERVMRELILQKRPQDGIIGEEFGREREDAEWVWVLDPIDGTKSFTVGRALFVTLIGLLHHGKPVLGIINQPVQNERWLGIGGQGAWLNGEPVVANQIDQLQAARLGTTGPQYLLAGAAAFARLSAECRFTSYGGDGYLYAQVASGWLELVVEEGLKLHDFAALAPVVNGAGGLMTDWQGKALDIHSEGRVLAAANPVLHAAALPFLLNAV</sequence>
<feature type="binding site" evidence="6">
    <location>
        <position position="207"/>
    </location>
    <ligand>
        <name>Mg(2+)</name>
        <dbReference type="ChEBI" id="CHEBI:18420"/>
        <label>1</label>
        <note>catalytic</note>
    </ligand>
</feature>
<dbReference type="FunFam" id="3.30.540.10:FF:000030">
    <property type="entry name" value="Inositol monophosphatase"/>
    <property type="match status" value="1"/>
</dbReference>
<proteinExistence type="inferred from homology"/>
<dbReference type="Gene3D" id="3.30.540.10">
    <property type="entry name" value="Fructose-1,6-Bisphosphatase, subunit A, domain 1"/>
    <property type="match status" value="1"/>
</dbReference>
<dbReference type="EC" id="3.1.3.15" evidence="7"/>
<dbReference type="InterPro" id="IPR051090">
    <property type="entry name" value="Inositol_monoP_superfamily"/>
</dbReference>
<feature type="binding site" evidence="6">
    <location>
        <position position="68"/>
    </location>
    <ligand>
        <name>Mg(2+)</name>
        <dbReference type="ChEBI" id="CHEBI:18420"/>
        <label>1</label>
        <note>catalytic</note>
    </ligand>
</feature>
<comment type="cofactor">
    <cofactor evidence="1 6">
        <name>Mg(2+)</name>
        <dbReference type="ChEBI" id="CHEBI:18420"/>
    </cofactor>
</comment>
<feature type="binding site" evidence="6">
    <location>
        <position position="84"/>
    </location>
    <ligand>
        <name>Mg(2+)</name>
        <dbReference type="ChEBI" id="CHEBI:18420"/>
        <label>1</label>
        <note>catalytic</note>
    </ligand>
</feature>
<dbReference type="CDD" id="cd01641">
    <property type="entry name" value="Bacterial_IMPase_like_1"/>
    <property type="match status" value="1"/>
</dbReference>
<evidence type="ECO:0000313" key="7">
    <source>
        <dbReference type="EMBL" id="STQ90921.1"/>
    </source>
</evidence>
<dbReference type="OrthoDB" id="9785695at2"/>
<dbReference type="GO" id="GO:0046872">
    <property type="term" value="F:metal ion binding"/>
    <property type="evidence" value="ECO:0007669"/>
    <property type="project" value="UniProtKB-KW"/>
</dbReference>
<name>A0A377QAM8_9NEIS</name>
<reference evidence="7 9" key="1">
    <citation type="submission" date="2018-06" db="EMBL/GenBank/DDBJ databases">
        <authorList>
            <consortium name="Pathogen Informatics"/>
            <person name="Doyle S."/>
        </authorList>
    </citation>
    <scope>NUCLEOTIDE SEQUENCE [LARGE SCALE GENOMIC DNA]</scope>
    <source>
        <strain evidence="7 9">NCTC11159</strain>
    </source>
</reference>
<dbReference type="PRINTS" id="PR00377">
    <property type="entry name" value="IMPHPHTASES"/>
</dbReference>
<evidence type="ECO:0000256" key="4">
    <source>
        <dbReference type="ARBA" id="ARBA00022801"/>
    </source>
</evidence>
<evidence type="ECO:0000313" key="9">
    <source>
        <dbReference type="Proteomes" id="UP000255108"/>
    </source>
</evidence>
<reference evidence="8 10" key="2">
    <citation type="submission" date="2019-03" db="EMBL/GenBank/DDBJ databases">
        <title>Genomic Encyclopedia of Type Strains, Phase IV (KMG-IV): sequencing the most valuable type-strain genomes for metagenomic binning, comparative biology and taxonomic classification.</title>
        <authorList>
            <person name="Goeker M."/>
        </authorList>
    </citation>
    <scope>NUCLEOTIDE SEQUENCE [LARGE SCALE GENOMIC DNA]</scope>
    <source>
        <strain evidence="8 10">DSM 3764</strain>
    </source>
</reference>
<organism evidence="7 9">
    <name type="scientific">Iodobacter fluviatilis</name>
    <dbReference type="NCBI Taxonomy" id="537"/>
    <lineage>
        <taxon>Bacteria</taxon>
        <taxon>Pseudomonadati</taxon>
        <taxon>Pseudomonadota</taxon>
        <taxon>Betaproteobacteria</taxon>
        <taxon>Neisseriales</taxon>
        <taxon>Chitinibacteraceae</taxon>
        <taxon>Iodobacter</taxon>
    </lineage>
</organism>
<dbReference type="InterPro" id="IPR020583">
    <property type="entry name" value="Inositol_monoP_metal-BS"/>
</dbReference>
<dbReference type="Gene3D" id="3.40.190.80">
    <property type="match status" value="1"/>
</dbReference>
<dbReference type="AlphaFoldDB" id="A0A377QAM8"/>
<dbReference type="PANTHER" id="PTHR43200:SF6">
    <property type="entry name" value="3'(2'),5'-BISPHOSPHATE NUCLEOTIDASE"/>
    <property type="match status" value="1"/>
</dbReference>
<protein>
    <submittedName>
        <fullName evidence="8">Histidinol phosphatase-like enzyme (Inositol monophosphatase family)</fullName>
    </submittedName>
    <submittedName>
        <fullName evidence="7">Histidinol-phosphatase</fullName>
        <ecNumber evidence="7">3.1.3.15</ecNumber>
    </submittedName>
</protein>
<evidence type="ECO:0000256" key="2">
    <source>
        <dbReference type="ARBA" id="ARBA00009759"/>
    </source>
</evidence>
<dbReference type="Pfam" id="PF00459">
    <property type="entry name" value="Inositol_P"/>
    <property type="match status" value="1"/>
</dbReference>
<keyword evidence="3 6" id="KW-0479">Metal-binding</keyword>
<evidence type="ECO:0000256" key="1">
    <source>
        <dbReference type="ARBA" id="ARBA00001946"/>
    </source>
</evidence>
<dbReference type="Proteomes" id="UP000255108">
    <property type="component" value="Unassembled WGS sequence"/>
</dbReference>
<dbReference type="InterPro" id="IPR000760">
    <property type="entry name" value="Inositol_monophosphatase-like"/>
</dbReference>
<comment type="similarity">
    <text evidence="2">Belongs to the inositol monophosphatase superfamily.</text>
</comment>
<evidence type="ECO:0000256" key="6">
    <source>
        <dbReference type="PIRSR" id="PIRSR600760-2"/>
    </source>
</evidence>
<evidence type="ECO:0000256" key="5">
    <source>
        <dbReference type="ARBA" id="ARBA00022842"/>
    </source>
</evidence>
<evidence type="ECO:0000256" key="3">
    <source>
        <dbReference type="ARBA" id="ARBA00022723"/>
    </source>
</evidence>
<keyword evidence="4 7" id="KW-0378">Hydrolase</keyword>
<feature type="binding site" evidence="6">
    <location>
        <position position="86"/>
    </location>
    <ligand>
        <name>Mg(2+)</name>
        <dbReference type="ChEBI" id="CHEBI:18420"/>
        <label>1</label>
        <note>catalytic</note>
    </ligand>
</feature>
<gene>
    <name evidence="7" type="primary">hisN</name>
    <name evidence="8" type="ORF">EV682_102467</name>
    <name evidence="7" type="ORF">NCTC11159_01992</name>
</gene>
<dbReference type="Proteomes" id="UP000295794">
    <property type="component" value="Unassembled WGS sequence"/>
</dbReference>
<keyword evidence="10" id="KW-1185">Reference proteome</keyword>